<accession>A0AAD0JSF0</accession>
<dbReference type="Proteomes" id="UP000244903">
    <property type="component" value="Chromosome"/>
</dbReference>
<gene>
    <name evidence="1" type="ORF">A6048_17785</name>
</gene>
<keyword evidence="2" id="KW-1185">Reference proteome</keyword>
<dbReference type="KEGG" id="dpc:A6048_17785"/>
<evidence type="ECO:0000313" key="2">
    <source>
        <dbReference type="Proteomes" id="UP000244903"/>
    </source>
</evidence>
<name>A0AAD0JSF0_9ACTN</name>
<reference evidence="1 2" key="1">
    <citation type="submission" date="2016-04" db="EMBL/GenBank/DDBJ databases">
        <title>Complete genome sequence of the haloalkaliphilic hydrocarbon-degrading bacterium Dietzia psychralcaliphila ILA-1T, isolated from a drain of a fish product-processing plant.</title>
        <authorList>
            <person name="Zhao J."/>
            <person name="Hu B."/>
            <person name="Geng S."/>
            <person name="Nie Y."/>
            <person name="Tang Y."/>
        </authorList>
    </citation>
    <scope>NUCLEOTIDE SEQUENCE [LARGE SCALE GENOMIC DNA]</scope>
    <source>
        <strain evidence="1 2">ILA-1</strain>
    </source>
</reference>
<organism evidence="1 2">
    <name type="scientific">Dietzia psychralcaliphila</name>
    <dbReference type="NCBI Taxonomy" id="139021"/>
    <lineage>
        <taxon>Bacteria</taxon>
        <taxon>Bacillati</taxon>
        <taxon>Actinomycetota</taxon>
        <taxon>Actinomycetes</taxon>
        <taxon>Mycobacteriales</taxon>
        <taxon>Dietziaceae</taxon>
        <taxon>Dietzia</taxon>
    </lineage>
</organism>
<proteinExistence type="predicted"/>
<evidence type="ECO:0000313" key="1">
    <source>
        <dbReference type="EMBL" id="AWH97040.1"/>
    </source>
</evidence>
<dbReference type="EMBL" id="CP015453">
    <property type="protein sequence ID" value="AWH97040.1"/>
    <property type="molecule type" value="Genomic_DNA"/>
</dbReference>
<protein>
    <submittedName>
        <fullName evidence="1">Uncharacterized protein</fullName>
    </submittedName>
</protein>
<dbReference type="AlphaFoldDB" id="A0AAD0JSF0"/>
<dbReference type="RefSeq" id="WP_107747165.1">
    <property type="nucleotide sequence ID" value="NZ_CP015453.1"/>
</dbReference>
<sequence>MISIRPLDLFAVDQLGPRARKCVYWQTDGQAGQAAPGDPEFEKEAWISHVSLEWGVCGQIARYGDRSTGAAFYAPPGMVPRAACFPTSPVGSDAILLAGMSIEHGAPAGALTSLLDAVVLDLRRRGIKAIEAFGVTSGHTGEVMSRDTCGSDSCIATTGFLIEHGFTVVAEHETHPRLRLDIESEHLWKADVERALDQLFAERGFATRKLGVLSGASARSTVDTPSAGSQSR</sequence>